<dbReference type="InterPro" id="IPR019734">
    <property type="entry name" value="TPR_rpt"/>
</dbReference>
<sequence length="134" mass="14795">MTIYMTPHITDDKIAAMDVFDAFRLGEELLDSRFPRDAARVLRKVVDAEPGHAGAWELLGRAHFAAAQLSPAEESFRRLVDLEPTSAWAQTALGLALDRQSRHREGVVHHRIAAAMGASPRDATRVELVDRPTG</sequence>
<dbReference type="Proteomes" id="UP000392064">
    <property type="component" value="Chromosome"/>
</dbReference>
<accession>A0A5Q2MJ87</accession>
<dbReference type="EMBL" id="CP045737">
    <property type="protein sequence ID" value="QGG41783.1"/>
    <property type="molecule type" value="Genomic_DNA"/>
</dbReference>
<dbReference type="SUPFAM" id="SSF48452">
    <property type="entry name" value="TPR-like"/>
    <property type="match status" value="1"/>
</dbReference>
<keyword evidence="3" id="KW-1185">Reference proteome</keyword>
<dbReference type="Pfam" id="PF13432">
    <property type="entry name" value="TPR_16"/>
    <property type="match status" value="1"/>
</dbReference>
<proteinExistence type="predicted"/>
<dbReference type="Gene3D" id="1.25.40.10">
    <property type="entry name" value="Tetratricopeptide repeat domain"/>
    <property type="match status" value="1"/>
</dbReference>
<dbReference type="KEGG" id="aef:GEV26_10640"/>
<evidence type="ECO:0000256" key="1">
    <source>
        <dbReference type="PROSITE-ProRule" id="PRU00339"/>
    </source>
</evidence>
<evidence type="ECO:0000313" key="2">
    <source>
        <dbReference type="EMBL" id="QGG41783.1"/>
    </source>
</evidence>
<keyword evidence="1" id="KW-0802">TPR repeat</keyword>
<dbReference type="InterPro" id="IPR011990">
    <property type="entry name" value="TPR-like_helical_dom_sf"/>
</dbReference>
<evidence type="ECO:0000313" key="3">
    <source>
        <dbReference type="Proteomes" id="UP000392064"/>
    </source>
</evidence>
<feature type="repeat" description="TPR" evidence="1">
    <location>
        <begin position="53"/>
        <end position="86"/>
    </location>
</feature>
<gene>
    <name evidence="2" type="ORF">GEV26_10640</name>
</gene>
<protein>
    <submittedName>
        <fullName evidence="2">Tetratricopeptide repeat protein</fullName>
    </submittedName>
</protein>
<dbReference type="PROSITE" id="PS50005">
    <property type="entry name" value="TPR"/>
    <property type="match status" value="1"/>
</dbReference>
<dbReference type="AlphaFoldDB" id="A0A5Q2MJ87"/>
<dbReference type="RefSeq" id="WP_153653049.1">
    <property type="nucleotide sequence ID" value="NZ_CP045737.1"/>
</dbReference>
<reference evidence="2 3" key="1">
    <citation type="submission" date="2019-11" db="EMBL/GenBank/DDBJ databases">
        <authorList>
            <person name="Li J."/>
        </authorList>
    </citation>
    <scope>NUCLEOTIDE SEQUENCE [LARGE SCALE GENOMIC DNA]</scope>
    <source>
        <strain evidence="2 3">MF47</strain>
    </source>
</reference>
<name>A0A5Q2MJ87_9ACTN</name>
<organism evidence="2 3">
    <name type="scientific">Aeromicrobium yanjiei</name>
    <dbReference type="NCBI Taxonomy" id="2662028"/>
    <lineage>
        <taxon>Bacteria</taxon>
        <taxon>Bacillati</taxon>
        <taxon>Actinomycetota</taxon>
        <taxon>Actinomycetes</taxon>
        <taxon>Propionibacteriales</taxon>
        <taxon>Nocardioidaceae</taxon>
        <taxon>Aeromicrobium</taxon>
    </lineage>
</organism>